<dbReference type="PANTHER" id="PTHR43157:SF31">
    <property type="entry name" value="PHOSPHATIDYLINOSITOL-GLYCAN BIOSYNTHESIS CLASS F PROTEIN"/>
    <property type="match status" value="1"/>
</dbReference>
<accession>A0A9P4P808</accession>
<comment type="caution">
    <text evidence="2">The sequence shown here is derived from an EMBL/GenBank/DDBJ whole genome shotgun (WGS) entry which is preliminary data.</text>
</comment>
<dbReference type="Proteomes" id="UP000799764">
    <property type="component" value="Unassembled WGS sequence"/>
</dbReference>
<dbReference type="InterPro" id="IPR036291">
    <property type="entry name" value="NAD(P)-bd_dom_sf"/>
</dbReference>
<evidence type="ECO:0000313" key="2">
    <source>
        <dbReference type="EMBL" id="KAF2438161.1"/>
    </source>
</evidence>
<organism evidence="2 3">
    <name type="scientific">Karstenula rhodostoma CBS 690.94</name>
    <dbReference type="NCBI Taxonomy" id="1392251"/>
    <lineage>
        <taxon>Eukaryota</taxon>
        <taxon>Fungi</taxon>
        <taxon>Dikarya</taxon>
        <taxon>Ascomycota</taxon>
        <taxon>Pezizomycotina</taxon>
        <taxon>Dothideomycetes</taxon>
        <taxon>Pleosporomycetidae</taxon>
        <taxon>Pleosporales</taxon>
        <taxon>Massarineae</taxon>
        <taxon>Didymosphaeriaceae</taxon>
        <taxon>Karstenula</taxon>
    </lineage>
</organism>
<name>A0A9P4P808_9PLEO</name>
<evidence type="ECO:0000313" key="3">
    <source>
        <dbReference type="Proteomes" id="UP000799764"/>
    </source>
</evidence>
<dbReference type="OrthoDB" id="542013at2759"/>
<keyword evidence="3" id="KW-1185">Reference proteome</keyword>
<evidence type="ECO:0008006" key="4">
    <source>
        <dbReference type="Google" id="ProtNLM"/>
    </source>
</evidence>
<dbReference type="EMBL" id="MU001513">
    <property type="protein sequence ID" value="KAF2438161.1"/>
    <property type="molecule type" value="Genomic_DNA"/>
</dbReference>
<keyword evidence="1" id="KW-0560">Oxidoreductase</keyword>
<dbReference type="PANTHER" id="PTHR43157">
    <property type="entry name" value="PHOSPHATIDYLINOSITOL-GLYCAN BIOSYNTHESIS CLASS F PROTEIN-RELATED"/>
    <property type="match status" value="1"/>
</dbReference>
<dbReference type="GO" id="GO:0016491">
    <property type="term" value="F:oxidoreductase activity"/>
    <property type="evidence" value="ECO:0007669"/>
    <property type="project" value="UniProtKB-KW"/>
</dbReference>
<protein>
    <recommendedName>
        <fullName evidence="4">NAD(P)-binding protein</fullName>
    </recommendedName>
</protein>
<reference evidence="2" key="1">
    <citation type="journal article" date="2020" name="Stud. Mycol.">
        <title>101 Dothideomycetes genomes: a test case for predicting lifestyles and emergence of pathogens.</title>
        <authorList>
            <person name="Haridas S."/>
            <person name="Albert R."/>
            <person name="Binder M."/>
            <person name="Bloem J."/>
            <person name="Labutti K."/>
            <person name="Salamov A."/>
            <person name="Andreopoulos B."/>
            <person name="Baker S."/>
            <person name="Barry K."/>
            <person name="Bills G."/>
            <person name="Bluhm B."/>
            <person name="Cannon C."/>
            <person name="Castanera R."/>
            <person name="Culley D."/>
            <person name="Daum C."/>
            <person name="Ezra D."/>
            <person name="Gonzalez J."/>
            <person name="Henrissat B."/>
            <person name="Kuo A."/>
            <person name="Liang C."/>
            <person name="Lipzen A."/>
            <person name="Lutzoni F."/>
            <person name="Magnuson J."/>
            <person name="Mondo S."/>
            <person name="Nolan M."/>
            <person name="Ohm R."/>
            <person name="Pangilinan J."/>
            <person name="Park H.-J."/>
            <person name="Ramirez L."/>
            <person name="Alfaro M."/>
            <person name="Sun H."/>
            <person name="Tritt A."/>
            <person name="Yoshinaga Y."/>
            <person name="Zwiers L.-H."/>
            <person name="Turgeon B."/>
            <person name="Goodwin S."/>
            <person name="Spatafora J."/>
            <person name="Crous P."/>
            <person name="Grigoriev I."/>
        </authorList>
    </citation>
    <scope>NUCLEOTIDE SEQUENCE</scope>
    <source>
        <strain evidence="2">CBS 690.94</strain>
    </source>
</reference>
<evidence type="ECO:0000256" key="1">
    <source>
        <dbReference type="ARBA" id="ARBA00023002"/>
    </source>
</evidence>
<dbReference type="AlphaFoldDB" id="A0A9P4P808"/>
<proteinExistence type="predicted"/>
<dbReference type="Gene3D" id="3.40.50.720">
    <property type="entry name" value="NAD(P)-binding Rossmann-like Domain"/>
    <property type="match status" value="2"/>
</dbReference>
<gene>
    <name evidence="2" type="ORF">P171DRAFT_505111</name>
</gene>
<dbReference type="SUPFAM" id="SSF51735">
    <property type="entry name" value="NAD(P)-binding Rossmann-fold domains"/>
    <property type="match status" value="1"/>
</dbReference>
<sequence>MPPLTEVLAMPRGRFGRTWVPNLNLEGKTVIVTGANTGLRLECVNHLARSNASRIILACRKTTCEKRTNIERVRTNLERLDAFIANAGVEVQEFQFVEGLELQLTVNVVSCFLSAISVLLKLRQTAEAYNIDTTLAFCGSMYHFMGPDAELDIPEGAETFDTLSDPKRTDIVWQYALSKLMVHHCYHKLATSLRNSLKQDSSRCETELSRAKPHPFIERVSFAVMGWRSER</sequence>